<evidence type="ECO:0000256" key="6">
    <source>
        <dbReference type="ARBA" id="ARBA00022927"/>
    </source>
</evidence>
<keyword evidence="6" id="KW-0653">Protein transport</keyword>
<reference evidence="16" key="1">
    <citation type="submission" date="2020-05" db="EMBL/GenBank/DDBJ databases">
        <authorList>
            <person name="Chiriac C."/>
            <person name="Salcher M."/>
            <person name="Ghai R."/>
            <person name="Kavagutti S V."/>
        </authorList>
    </citation>
    <scope>NUCLEOTIDE SEQUENCE</scope>
</reference>
<feature type="transmembrane region" description="Helical" evidence="11">
    <location>
        <begin position="269"/>
        <end position="288"/>
    </location>
</feature>
<dbReference type="Pfam" id="PF02355">
    <property type="entry name" value="SecD_SecF_C"/>
    <property type="match status" value="1"/>
</dbReference>
<evidence type="ECO:0000313" key="16">
    <source>
        <dbReference type="EMBL" id="CAB5066575.1"/>
    </source>
</evidence>
<dbReference type="SUPFAM" id="SSF82866">
    <property type="entry name" value="Multidrug efflux transporter AcrB transmembrane domain"/>
    <property type="match status" value="1"/>
</dbReference>
<dbReference type="GO" id="GO:0006886">
    <property type="term" value="P:intracellular protein transport"/>
    <property type="evidence" value="ECO:0007669"/>
    <property type="project" value="InterPro"/>
</dbReference>
<gene>
    <name evidence="13" type="ORF">UFOPK2602_01615</name>
    <name evidence="14" type="ORF">UFOPK2806_00300</name>
    <name evidence="15" type="ORF">UFOPK3417_01157</name>
    <name evidence="16" type="ORF">UFOPK4306_01856</name>
</gene>
<feature type="transmembrane region" description="Helical" evidence="11">
    <location>
        <begin position="160"/>
        <end position="177"/>
    </location>
</feature>
<dbReference type="AlphaFoldDB" id="A0A6J7UKZ9"/>
<proteinExistence type="inferred from homology"/>
<dbReference type="Pfam" id="PF07549">
    <property type="entry name" value="Sec_GG"/>
    <property type="match status" value="1"/>
</dbReference>
<dbReference type="InterPro" id="IPR022645">
    <property type="entry name" value="SecD/SecF_bac"/>
</dbReference>
<dbReference type="InterPro" id="IPR005665">
    <property type="entry name" value="SecF_bac"/>
</dbReference>
<dbReference type="PANTHER" id="PTHR30081:SF8">
    <property type="entry name" value="PROTEIN TRANSLOCASE SUBUNIT SECF"/>
    <property type="match status" value="1"/>
</dbReference>
<feature type="transmembrane region" description="Helical" evidence="11">
    <location>
        <begin position="184"/>
        <end position="205"/>
    </location>
</feature>
<evidence type="ECO:0000256" key="7">
    <source>
        <dbReference type="ARBA" id="ARBA00022989"/>
    </source>
</evidence>
<evidence type="ECO:0000256" key="4">
    <source>
        <dbReference type="ARBA" id="ARBA00022475"/>
    </source>
</evidence>
<keyword evidence="5 11" id="KW-0812">Transmembrane</keyword>
<name>A0A6J7UKZ9_9ZZZZ</name>
<feature type="transmembrane region" description="Helical" evidence="11">
    <location>
        <begin position="39"/>
        <end position="57"/>
    </location>
</feature>
<evidence type="ECO:0000256" key="10">
    <source>
        <dbReference type="SAM" id="MobiDB-lite"/>
    </source>
</evidence>
<keyword evidence="9 11" id="KW-0472">Membrane</keyword>
<evidence type="ECO:0000313" key="13">
    <source>
        <dbReference type="EMBL" id="CAB4719177.1"/>
    </source>
</evidence>
<dbReference type="InterPro" id="IPR022646">
    <property type="entry name" value="SecD/SecF_CS"/>
</dbReference>
<comment type="subcellular location">
    <subcellularLocation>
        <location evidence="1">Cell membrane</location>
        <topology evidence="1">Multi-pass membrane protein</topology>
    </subcellularLocation>
</comment>
<keyword evidence="4" id="KW-1003">Cell membrane</keyword>
<feature type="transmembrane region" description="Helical" evidence="11">
    <location>
        <begin position="294"/>
        <end position="318"/>
    </location>
</feature>
<feature type="region of interest" description="Disordered" evidence="10">
    <location>
        <begin position="343"/>
        <end position="364"/>
    </location>
</feature>
<sequence>MSNDTTTTAGAEVSVRRRSLWGRLYHGETTFDFVGRRRVGYGISGILLLLTVLFLIVRGLNLGIDFKGGVSWEVASSSVSQSEVESILSDNGISVREAKIEFLKSRGGGDDRVRVQVPEQTAEVQTAVQQDLAQLAGVSTDDVSRNVVSATWGKEITKKAIVALIVFIALLSVYISWRFEWKMAIAAIAAMLHDVAISLGIYAILHLTVTPATVIAFLTILGFSLYDTIVVFDKVHENTKRFGNTKIGYGDIVNLSSNEVLMRSLNTSIAALLPVLSVLVVGAWVLGVEVLVDFALALFIGLLTGSYSSLFIATPILASLKSREKRYSGLRDRHASGDELARLRVGGGSGPRASSQSAAPGSLEAARALSNDAATVLSHPPRPRKQRRR</sequence>
<dbReference type="PRINTS" id="PR01755">
    <property type="entry name" value="SECFTRNLCASE"/>
</dbReference>
<evidence type="ECO:0000256" key="11">
    <source>
        <dbReference type="SAM" id="Phobius"/>
    </source>
</evidence>
<evidence type="ECO:0000313" key="14">
    <source>
        <dbReference type="EMBL" id="CAB4739930.1"/>
    </source>
</evidence>
<evidence type="ECO:0000259" key="12">
    <source>
        <dbReference type="Pfam" id="PF02355"/>
    </source>
</evidence>
<dbReference type="PANTHER" id="PTHR30081">
    <property type="entry name" value="PROTEIN-EXPORT MEMBRANE PROTEIN SEC"/>
    <property type="match status" value="1"/>
</dbReference>
<evidence type="ECO:0000256" key="3">
    <source>
        <dbReference type="ARBA" id="ARBA00022448"/>
    </source>
</evidence>
<dbReference type="Gene3D" id="1.20.1640.10">
    <property type="entry name" value="Multidrug efflux transporter AcrB transmembrane domain"/>
    <property type="match status" value="1"/>
</dbReference>
<dbReference type="InterPro" id="IPR048634">
    <property type="entry name" value="SecD_SecF_C"/>
</dbReference>
<keyword evidence="3" id="KW-0813">Transport</keyword>
<dbReference type="EMBL" id="CAFBQP010000079">
    <property type="protein sequence ID" value="CAB5066575.1"/>
    <property type="molecule type" value="Genomic_DNA"/>
</dbReference>
<organism evidence="16">
    <name type="scientific">freshwater metagenome</name>
    <dbReference type="NCBI Taxonomy" id="449393"/>
    <lineage>
        <taxon>unclassified sequences</taxon>
        <taxon>metagenomes</taxon>
        <taxon>ecological metagenomes</taxon>
    </lineage>
</organism>
<evidence type="ECO:0000256" key="8">
    <source>
        <dbReference type="ARBA" id="ARBA00023010"/>
    </source>
</evidence>
<dbReference type="HAMAP" id="MF_01464_B">
    <property type="entry name" value="SecF_B"/>
    <property type="match status" value="1"/>
</dbReference>
<feature type="transmembrane region" description="Helical" evidence="11">
    <location>
        <begin position="211"/>
        <end position="232"/>
    </location>
</feature>
<keyword evidence="7 11" id="KW-1133">Transmembrane helix</keyword>
<dbReference type="GO" id="GO:0005886">
    <property type="term" value="C:plasma membrane"/>
    <property type="evidence" value="ECO:0007669"/>
    <property type="project" value="UniProtKB-SubCell"/>
</dbReference>
<dbReference type="GO" id="GO:0015450">
    <property type="term" value="F:protein-transporting ATPase activity"/>
    <property type="evidence" value="ECO:0007669"/>
    <property type="project" value="InterPro"/>
</dbReference>
<evidence type="ECO:0000313" key="15">
    <source>
        <dbReference type="EMBL" id="CAB4878672.1"/>
    </source>
</evidence>
<protein>
    <recommendedName>
        <fullName evidence="2">Protein translocase subunit SecF</fullName>
    </recommendedName>
</protein>
<evidence type="ECO:0000256" key="9">
    <source>
        <dbReference type="ARBA" id="ARBA00023136"/>
    </source>
</evidence>
<dbReference type="EMBL" id="CAFBLR010000109">
    <property type="protein sequence ID" value="CAB4878672.1"/>
    <property type="molecule type" value="Genomic_DNA"/>
</dbReference>
<accession>A0A6J7UKZ9</accession>
<evidence type="ECO:0000256" key="1">
    <source>
        <dbReference type="ARBA" id="ARBA00004651"/>
    </source>
</evidence>
<keyword evidence="8" id="KW-0811">Translocation</keyword>
<dbReference type="EMBL" id="CAEZXX010000122">
    <property type="protein sequence ID" value="CAB4719177.1"/>
    <property type="molecule type" value="Genomic_DNA"/>
</dbReference>
<dbReference type="InterPro" id="IPR022813">
    <property type="entry name" value="SecD/SecF_arch_bac"/>
</dbReference>
<evidence type="ECO:0000256" key="5">
    <source>
        <dbReference type="ARBA" id="ARBA00022692"/>
    </source>
</evidence>
<dbReference type="EMBL" id="CAEZYY010000002">
    <property type="protein sequence ID" value="CAB4739930.1"/>
    <property type="molecule type" value="Genomic_DNA"/>
</dbReference>
<dbReference type="NCBIfam" id="TIGR00966">
    <property type="entry name" value="transloc_SecF"/>
    <property type="match status" value="1"/>
</dbReference>
<evidence type="ECO:0000256" key="2">
    <source>
        <dbReference type="ARBA" id="ARBA00015792"/>
    </source>
</evidence>
<feature type="domain" description="Protein export membrane protein SecD/SecF C-terminal" evidence="12">
    <location>
        <begin position="135"/>
        <end position="322"/>
    </location>
</feature>